<name>A0A1V5STY6_9BACT</name>
<dbReference type="AlphaFoldDB" id="A0A1V5STY6"/>
<proteinExistence type="predicted"/>
<accession>A0A1V5STY6</accession>
<feature type="domain" description="DUF2344" evidence="1">
    <location>
        <begin position="23"/>
        <end position="167"/>
    </location>
</feature>
<sequence length="214" mass="25623">MYSFSGMYELWGLFIMNFTDRYRYRCRHLKLVPFHLLSQLDLTRFWDRVLRRAGLPIVFSQGFNPRPLLSFGPATVTGVISWTEYLDMTFYEFIEPEQLKNILNSQVLEEMRVVEVNSIPLDFPSIMKSLISVQYAFIFKDEGNIGNHQVLFSIEDIEELERKKMEKQECMISFLFKKKNILLNPYKSLEFMPKESGFNRENLVEIIKQNYYWF</sequence>
<evidence type="ECO:0000313" key="2">
    <source>
        <dbReference type="EMBL" id="OQA57996.1"/>
    </source>
</evidence>
<dbReference type="Pfam" id="PF10105">
    <property type="entry name" value="DUF2344"/>
    <property type="match status" value="1"/>
</dbReference>
<organism evidence="2">
    <name type="scientific">Candidatus Atribacter allofermentans</name>
    <dbReference type="NCBI Taxonomy" id="1852833"/>
    <lineage>
        <taxon>Bacteria</taxon>
        <taxon>Pseudomonadati</taxon>
        <taxon>Atribacterota</taxon>
        <taxon>Atribacteria</taxon>
        <taxon>Atribacterales</taxon>
        <taxon>Atribacteraceae</taxon>
        <taxon>Atribacter</taxon>
    </lineage>
</organism>
<protein>
    <recommendedName>
        <fullName evidence="1">DUF2344 domain-containing protein</fullName>
    </recommendedName>
</protein>
<dbReference type="NCBIfam" id="TIGR03936">
    <property type="entry name" value="sam_1_link_chp"/>
    <property type="match status" value="1"/>
</dbReference>
<dbReference type="InterPro" id="IPR018768">
    <property type="entry name" value="DUF2344"/>
</dbReference>
<comment type="caution">
    <text evidence="2">The sequence shown here is derived from an EMBL/GenBank/DDBJ whole genome shotgun (WGS) entry which is preliminary data.</text>
</comment>
<dbReference type="Proteomes" id="UP000485569">
    <property type="component" value="Unassembled WGS sequence"/>
</dbReference>
<gene>
    <name evidence="2" type="ORF">BWY41_01173</name>
</gene>
<reference evidence="2" key="1">
    <citation type="submission" date="2017-02" db="EMBL/GenBank/DDBJ databases">
        <title>Delving into the versatile metabolic prowess of the omnipresent phylum Bacteroidetes.</title>
        <authorList>
            <person name="Nobu M.K."/>
            <person name="Mei R."/>
            <person name="Narihiro T."/>
            <person name="Kuroda K."/>
            <person name="Liu W.-T."/>
        </authorList>
    </citation>
    <scope>NUCLEOTIDE SEQUENCE</scope>
    <source>
        <strain evidence="2">ADurb.Bin276</strain>
    </source>
</reference>
<dbReference type="EMBL" id="MWBQ01000084">
    <property type="protein sequence ID" value="OQA57996.1"/>
    <property type="molecule type" value="Genomic_DNA"/>
</dbReference>
<evidence type="ECO:0000259" key="1">
    <source>
        <dbReference type="Pfam" id="PF10105"/>
    </source>
</evidence>